<evidence type="ECO:0000256" key="4">
    <source>
        <dbReference type="ARBA" id="ARBA00035178"/>
    </source>
</evidence>
<evidence type="ECO:0000313" key="7">
    <source>
        <dbReference type="EMBL" id="PIR41233.1"/>
    </source>
</evidence>
<dbReference type="PANTHER" id="PTHR35534:SF1">
    <property type="entry name" value="LARGE RIBOSOMAL SUBUNIT PROTEIN BL32"/>
    <property type="match status" value="1"/>
</dbReference>
<comment type="similarity">
    <text evidence="1 5">Belongs to the bacterial ribosomal protein bL32 family.</text>
</comment>
<dbReference type="Proteomes" id="UP000230232">
    <property type="component" value="Unassembled WGS sequence"/>
</dbReference>
<dbReference type="GO" id="GO:0003735">
    <property type="term" value="F:structural constituent of ribosome"/>
    <property type="evidence" value="ECO:0007669"/>
    <property type="project" value="InterPro"/>
</dbReference>
<protein>
    <recommendedName>
        <fullName evidence="4 5">Large ribosomal subunit protein bL32</fullName>
    </recommendedName>
</protein>
<evidence type="ECO:0000256" key="3">
    <source>
        <dbReference type="ARBA" id="ARBA00023274"/>
    </source>
</evidence>
<dbReference type="NCBIfam" id="TIGR01031">
    <property type="entry name" value="rpmF_bact"/>
    <property type="match status" value="1"/>
</dbReference>
<evidence type="ECO:0000256" key="2">
    <source>
        <dbReference type="ARBA" id="ARBA00022980"/>
    </source>
</evidence>
<keyword evidence="3 5" id="KW-0687">Ribonucleoprotein</keyword>
<dbReference type="AlphaFoldDB" id="A0A2H0R3Z4"/>
<dbReference type="InterPro" id="IPR044957">
    <property type="entry name" value="Ribosomal_bL32_bact"/>
</dbReference>
<keyword evidence="2 5" id="KW-0689">Ribosomal protein</keyword>
<accession>A0A2H0R3Z4</accession>
<sequence>MPVPKKRQTKGRQGGRRSHIKLKLPKLVTCAHCNQPKFPHRLCQSCGFYNDRQVIDRVAQELKKKEKSKNT</sequence>
<comment type="caution">
    <text evidence="7">The sequence shown here is derived from an EMBL/GenBank/DDBJ whole genome shotgun (WGS) entry which is preliminary data.</text>
</comment>
<evidence type="ECO:0000256" key="1">
    <source>
        <dbReference type="ARBA" id="ARBA00008560"/>
    </source>
</evidence>
<dbReference type="Pfam" id="PF01783">
    <property type="entry name" value="Ribosomal_L32p"/>
    <property type="match status" value="1"/>
</dbReference>
<proteinExistence type="inferred from homology"/>
<evidence type="ECO:0000256" key="6">
    <source>
        <dbReference type="SAM" id="MobiDB-lite"/>
    </source>
</evidence>
<feature type="region of interest" description="Disordered" evidence="6">
    <location>
        <begin position="1"/>
        <end position="20"/>
    </location>
</feature>
<dbReference type="InterPro" id="IPR002677">
    <property type="entry name" value="Ribosomal_bL32"/>
</dbReference>
<dbReference type="EMBL" id="PCXO01000010">
    <property type="protein sequence ID" value="PIR41233.1"/>
    <property type="molecule type" value="Genomic_DNA"/>
</dbReference>
<dbReference type="HAMAP" id="MF_00340">
    <property type="entry name" value="Ribosomal_bL32"/>
    <property type="match status" value="1"/>
</dbReference>
<dbReference type="GO" id="GO:0006412">
    <property type="term" value="P:translation"/>
    <property type="evidence" value="ECO:0007669"/>
    <property type="project" value="UniProtKB-UniRule"/>
</dbReference>
<dbReference type="GO" id="GO:0015934">
    <property type="term" value="C:large ribosomal subunit"/>
    <property type="evidence" value="ECO:0007669"/>
    <property type="project" value="InterPro"/>
</dbReference>
<dbReference type="InterPro" id="IPR011332">
    <property type="entry name" value="Ribosomal_zn-bd"/>
</dbReference>
<name>A0A2H0R3Z4_9BACT</name>
<evidence type="ECO:0000313" key="8">
    <source>
        <dbReference type="Proteomes" id="UP000230232"/>
    </source>
</evidence>
<gene>
    <name evidence="5" type="primary">rpmF</name>
    <name evidence="7" type="ORF">COV31_02390</name>
</gene>
<dbReference type="SUPFAM" id="SSF57829">
    <property type="entry name" value="Zn-binding ribosomal proteins"/>
    <property type="match status" value="1"/>
</dbReference>
<evidence type="ECO:0000256" key="5">
    <source>
        <dbReference type="HAMAP-Rule" id="MF_00340"/>
    </source>
</evidence>
<organism evidence="7 8">
    <name type="scientific">Candidatus Yanofskybacteria bacterium CG10_big_fil_rev_8_21_14_0_10_46_23</name>
    <dbReference type="NCBI Taxonomy" id="1975098"/>
    <lineage>
        <taxon>Bacteria</taxon>
        <taxon>Candidatus Yanofskyibacteriota</taxon>
    </lineage>
</organism>
<reference evidence="7 8" key="1">
    <citation type="submission" date="2017-09" db="EMBL/GenBank/DDBJ databases">
        <title>Depth-based differentiation of microbial function through sediment-hosted aquifers and enrichment of novel symbionts in the deep terrestrial subsurface.</title>
        <authorList>
            <person name="Probst A.J."/>
            <person name="Ladd B."/>
            <person name="Jarett J.K."/>
            <person name="Geller-Mcgrath D.E."/>
            <person name="Sieber C.M."/>
            <person name="Emerson J.B."/>
            <person name="Anantharaman K."/>
            <person name="Thomas B.C."/>
            <person name="Malmstrom R."/>
            <person name="Stieglmeier M."/>
            <person name="Klingl A."/>
            <person name="Woyke T."/>
            <person name="Ryan C.M."/>
            <person name="Banfield J.F."/>
        </authorList>
    </citation>
    <scope>NUCLEOTIDE SEQUENCE [LARGE SCALE GENOMIC DNA]</scope>
    <source>
        <strain evidence="7">CG10_big_fil_rev_8_21_14_0_10_46_23</strain>
    </source>
</reference>
<dbReference type="PANTHER" id="PTHR35534">
    <property type="entry name" value="50S RIBOSOMAL PROTEIN L32"/>
    <property type="match status" value="1"/>
</dbReference>